<gene>
    <name evidence="4" type="primary">uvsE</name>
    <name evidence="4" type="ORF">KQI68_02480</name>
</gene>
<dbReference type="PANTHER" id="PTHR31290:SF5">
    <property type="entry name" value="UV-DAMAGE ENDONUCLEASE"/>
    <property type="match status" value="1"/>
</dbReference>
<dbReference type="Proteomes" id="UP000783742">
    <property type="component" value="Unassembled WGS sequence"/>
</dbReference>
<dbReference type="Pfam" id="PF03851">
    <property type="entry name" value="UvdE"/>
    <property type="match status" value="1"/>
</dbReference>
<organism evidence="4 5">
    <name type="scientific">Peptoniphilus ovalis</name>
    <dbReference type="NCBI Taxonomy" id="2841503"/>
    <lineage>
        <taxon>Bacteria</taxon>
        <taxon>Bacillati</taxon>
        <taxon>Bacillota</taxon>
        <taxon>Tissierellia</taxon>
        <taxon>Tissierellales</taxon>
        <taxon>Peptoniphilaceae</taxon>
        <taxon>Peptoniphilus</taxon>
    </lineage>
</organism>
<name>A0ABS6FHI7_9FIRM</name>
<protein>
    <submittedName>
        <fullName evidence="4">UV DNA damage repair endonuclease UvsE</fullName>
    </submittedName>
</protein>
<dbReference type="EMBL" id="JAHLQO010000002">
    <property type="protein sequence ID" value="MBU5668700.1"/>
    <property type="molecule type" value="Genomic_DNA"/>
</dbReference>
<dbReference type="InterPro" id="IPR013560">
    <property type="entry name" value="DUF1722"/>
</dbReference>
<evidence type="ECO:0000313" key="5">
    <source>
        <dbReference type="Proteomes" id="UP000783742"/>
    </source>
</evidence>
<keyword evidence="4" id="KW-0255">Endonuclease</keyword>
<keyword evidence="1" id="KW-0227">DNA damage</keyword>
<reference evidence="4 5" key="1">
    <citation type="submission" date="2021-06" db="EMBL/GenBank/DDBJ databases">
        <authorList>
            <person name="Sun Q."/>
            <person name="Li D."/>
        </authorList>
    </citation>
    <scope>NUCLEOTIDE SEQUENCE [LARGE SCALE GENOMIC DNA]</scope>
    <source>
        <strain evidence="4 5">MSJ-1</strain>
    </source>
</reference>
<dbReference type="NCBIfam" id="TIGR00629">
    <property type="entry name" value="uvde"/>
    <property type="match status" value="1"/>
</dbReference>
<accession>A0ABS6FHI7</accession>
<dbReference type="Pfam" id="PF08349">
    <property type="entry name" value="DUF1722"/>
    <property type="match status" value="1"/>
</dbReference>
<keyword evidence="4" id="KW-0378">Hydrolase</keyword>
<dbReference type="InterPro" id="IPR004601">
    <property type="entry name" value="UvdE"/>
</dbReference>
<evidence type="ECO:0000313" key="4">
    <source>
        <dbReference type="EMBL" id="MBU5668700.1"/>
    </source>
</evidence>
<comment type="caution">
    <text evidence="4">The sequence shown here is derived from an EMBL/GenBank/DDBJ whole genome shotgun (WGS) entry which is preliminary data.</text>
</comment>
<dbReference type="GO" id="GO:0004519">
    <property type="term" value="F:endonuclease activity"/>
    <property type="evidence" value="ECO:0007669"/>
    <property type="project" value="UniProtKB-KW"/>
</dbReference>
<feature type="domain" description="DUF1722" evidence="3">
    <location>
        <begin position="306"/>
        <end position="414"/>
    </location>
</feature>
<evidence type="ECO:0000256" key="2">
    <source>
        <dbReference type="ARBA" id="ARBA00023204"/>
    </source>
</evidence>
<proteinExistence type="predicted"/>
<evidence type="ECO:0000259" key="3">
    <source>
        <dbReference type="Pfam" id="PF08349"/>
    </source>
</evidence>
<sequence>MTIGYACLTVGVLSVKFKTCRKDNVTDEKLIELIDYNLASLENMLDYNIKNNIKLMRISSDIIPFGSHEVNKIKWWEIFSDKIFEIGELAKNNGIRLSMHPGQYTVINSPREDVVERAFKDLEYHNRFLDALNLDSTNKIILHIGGAYGDKIKSIDRFCENYQKLDDGIKDRLVIENDDKIYNISEVLEIGNRLNIPVVYDNLHNAVNPYDDKSDGYYVREANKTWGKKDGVQKVHYSQQDRDKKSGSHSSTIDLREFHDYYKEVSGDKIDIMLEVKDKNLSAVKCNNLVGSKKIKKLEDEWAKYKYLVLEHSPKIYNDIRNLLKDKSYYPVIEFYDLIDEALKIKLSAGHIVNAAEHIWGYFKDGEDEKSRLKYKRELKKVSEGKSSNKLKRMLFELSIIYNNKYLLESLYFKDII</sequence>
<evidence type="ECO:0000256" key="1">
    <source>
        <dbReference type="ARBA" id="ARBA00022763"/>
    </source>
</evidence>
<dbReference type="RefSeq" id="WP_216548551.1">
    <property type="nucleotide sequence ID" value="NZ_JAHLQO010000002.1"/>
</dbReference>
<keyword evidence="5" id="KW-1185">Reference proteome</keyword>
<keyword evidence="4" id="KW-0540">Nuclease</keyword>
<keyword evidence="2" id="KW-0234">DNA repair</keyword>
<dbReference type="PANTHER" id="PTHR31290">
    <property type="entry name" value="UV-DAMAGE ENDONUCLEASE"/>
    <property type="match status" value="1"/>
</dbReference>